<dbReference type="EMBL" id="HBHX01035058">
    <property type="protein sequence ID" value="CAE0118737.1"/>
    <property type="molecule type" value="Transcribed_RNA"/>
</dbReference>
<proteinExistence type="predicted"/>
<reference evidence="3" key="1">
    <citation type="submission" date="2021-01" db="EMBL/GenBank/DDBJ databases">
        <authorList>
            <person name="Corre E."/>
            <person name="Pelletier E."/>
            <person name="Niang G."/>
            <person name="Scheremetjew M."/>
            <person name="Finn R."/>
            <person name="Kale V."/>
            <person name="Holt S."/>
            <person name="Cochrane G."/>
            <person name="Meng A."/>
            <person name="Brown T."/>
            <person name="Cohen L."/>
        </authorList>
    </citation>
    <scope>NUCLEOTIDE SEQUENCE</scope>
    <source>
        <strain evidence="3">CCMP281</strain>
    </source>
</reference>
<feature type="region of interest" description="Disordered" evidence="1">
    <location>
        <begin position="1"/>
        <end position="48"/>
    </location>
</feature>
<accession>A0A7S3AXW1</accession>
<feature type="transmembrane region" description="Helical" evidence="2">
    <location>
        <begin position="76"/>
        <end position="94"/>
    </location>
</feature>
<keyword evidence="2" id="KW-0812">Transmembrane</keyword>
<name>A0A7S3AXW1_9EUKA</name>
<evidence type="ECO:0000313" key="3">
    <source>
        <dbReference type="EMBL" id="CAE0118737.1"/>
    </source>
</evidence>
<protein>
    <submittedName>
        <fullName evidence="3">Uncharacterized protein</fullName>
    </submittedName>
</protein>
<evidence type="ECO:0000256" key="2">
    <source>
        <dbReference type="SAM" id="Phobius"/>
    </source>
</evidence>
<keyword evidence="2" id="KW-1133">Transmembrane helix</keyword>
<feature type="compositionally biased region" description="Low complexity" evidence="1">
    <location>
        <begin position="1"/>
        <end position="17"/>
    </location>
</feature>
<evidence type="ECO:0000256" key="1">
    <source>
        <dbReference type="SAM" id="MobiDB-lite"/>
    </source>
</evidence>
<organism evidence="3">
    <name type="scientific">Haptolina ericina</name>
    <dbReference type="NCBI Taxonomy" id="156174"/>
    <lineage>
        <taxon>Eukaryota</taxon>
        <taxon>Haptista</taxon>
        <taxon>Haptophyta</taxon>
        <taxon>Prymnesiophyceae</taxon>
        <taxon>Prymnesiales</taxon>
        <taxon>Prymnesiaceae</taxon>
        <taxon>Haptolina</taxon>
    </lineage>
</organism>
<dbReference type="AlphaFoldDB" id="A0A7S3AXW1"/>
<sequence length="366" mass="39672">MSAAAPESSPSTADPTSKPALFGSAAAPELSPSSGLRQRRATKKEEEDKKISAIIGAAAATPPPPLTVYLKRFEPAINALASALVVVGPVYVRIAELLYSAYHTLPMDLIEALVGLGMCFFGGAYCASIAAVEAFLIVGWDTTSAALLDIYDDVQSIKLAAEADDKKQGGEAEPAFGADRIKQKMRVAALAVRDPEKLTHAVGGVYAGWVVVQGTLRLQFARTITLGISIAKMLDPVLMRFGLPILTHVVPADLHHWLPTLLRTACKMVAVALSWYLQVLISAVQSSIRGGLLFARKSLHWANEHGYIHLTAADSYLDETVGFTFALLGFYTQWQWGFALPFPFNVIMFPFSTIEWYIRWSITSAT</sequence>
<gene>
    <name evidence="3" type="ORF">HERI1096_LOCUS19436</name>
</gene>
<keyword evidence="2" id="KW-0472">Membrane</keyword>
<feature type="transmembrane region" description="Helical" evidence="2">
    <location>
        <begin position="114"/>
        <end position="138"/>
    </location>
</feature>